<dbReference type="InterPro" id="IPR041458">
    <property type="entry name" value="Rv3651-like_N"/>
</dbReference>
<evidence type="ECO:0000259" key="2">
    <source>
        <dbReference type="Pfam" id="PF21043"/>
    </source>
</evidence>
<dbReference type="Proteomes" id="UP001185899">
    <property type="component" value="Unassembled WGS sequence"/>
</dbReference>
<dbReference type="InterPro" id="IPR048578">
    <property type="entry name" value="Rv3651-like_C"/>
</dbReference>
<feature type="domain" description="Rv3651-like C-terminal" evidence="2">
    <location>
        <begin position="222"/>
        <end position="328"/>
    </location>
</feature>
<protein>
    <submittedName>
        <fullName evidence="3">DUF5593 domain-containing protein</fullName>
    </submittedName>
</protein>
<reference evidence="3 4" key="1">
    <citation type="submission" date="2023-10" db="EMBL/GenBank/DDBJ databases">
        <title>Development of a sustainable strategy for remediation of hydrocarbon-contaminated territories based on the waste exchange concept.</title>
        <authorList>
            <person name="Krivoruchko A."/>
        </authorList>
    </citation>
    <scope>NUCLEOTIDE SEQUENCE [LARGE SCALE GENOMIC DNA]</scope>
    <source>
        <strain evidence="3 4">IEGM 1322</strain>
    </source>
</reference>
<evidence type="ECO:0000313" key="3">
    <source>
        <dbReference type="EMBL" id="MDV6230541.1"/>
    </source>
</evidence>
<dbReference type="Pfam" id="PF18007">
    <property type="entry name" value="Rv3651-like_N"/>
    <property type="match status" value="1"/>
</dbReference>
<feature type="domain" description="Rv3651-like N-terminal" evidence="1">
    <location>
        <begin position="5"/>
        <end position="97"/>
    </location>
</feature>
<organism evidence="3 4">
    <name type="scientific">Rhodococcus cercidiphylli</name>
    <dbReference type="NCBI Taxonomy" id="489916"/>
    <lineage>
        <taxon>Bacteria</taxon>
        <taxon>Bacillati</taxon>
        <taxon>Actinomycetota</taxon>
        <taxon>Actinomycetes</taxon>
        <taxon>Mycobacteriales</taxon>
        <taxon>Nocardiaceae</taxon>
        <taxon>Rhodococcus</taxon>
    </lineage>
</organism>
<name>A0ABU4AWC6_9NOCA</name>
<gene>
    <name evidence="3" type="ORF">R3P95_08275</name>
</gene>
<comment type="caution">
    <text evidence="3">The sequence shown here is derived from an EMBL/GenBank/DDBJ whole genome shotgun (WGS) entry which is preliminary data.</text>
</comment>
<dbReference type="EMBL" id="JAWLKE010000003">
    <property type="protein sequence ID" value="MDV6230541.1"/>
    <property type="molecule type" value="Genomic_DNA"/>
</dbReference>
<evidence type="ECO:0000259" key="1">
    <source>
        <dbReference type="Pfam" id="PF18007"/>
    </source>
</evidence>
<dbReference type="Pfam" id="PF21043">
    <property type="entry name" value="Rv3651-like_C"/>
    <property type="match status" value="1"/>
</dbReference>
<evidence type="ECO:0000313" key="4">
    <source>
        <dbReference type="Proteomes" id="UP001185899"/>
    </source>
</evidence>
<proteinExistence type="predicted"/>
<keyword evidence="4" id="KW-1185">Reference proteome</keyword>
<accession>A0ABU4AWC6</accession>
<dbReference type="RefSeq" id="WP_317547979.1">
    <property type="nucleotide sequence ID" value="NZ_JAWLKE010000003.1"/>
</dbReference>
<sequence length="334" mass="36822">MSSSWILIETFGDEEPSVIGVGSSPKSFVSPRNVLRSSASRSEALAAVTETLATGAVVDRLSRDRFRRVVAEPLRTFAGRTHGAWVWLGQRDETPPKRDAAGAWHFNLTKSTASGSDDLLDLYRVPEDERETQRALAGAFTRLVTNRDESEAMAKIVQSAPGTTHQAVWTVRRDDGELRAAHFSCRMIAEDQAAGTEIMLRGITHDIGPAGEINIAPPPTILEHRVLEASSKEGEYRALVNLRTLNLLRWYNSEPAPNICWENLPGEPIPAIHPDDVPIAKQMSNALARERTNGVLRFRSLDGTWKPMKIDAVLVSLDQHTTAALVTLTELCEE</sequence>